<name>A0AAD5BN78_AMBAR</name>
<evidence type="ECO:0000256" key="2">
    <source>
        <dbReference type="ARBA" id="ARBA00009747"/>
    </source>
</evidence>
<accession>A0AAD5BN78</accession>
<evidence type="ECO:0000256" key="6">
    <source>
        <dbReference type="ARBA" id="ARBA00022741"/>
    </source>
</evidence>
<dbReference type="GO" id="GO:0005524">
    <property type="term" value="F:ATP binding"/>
    <property type="evidence" value="ECO:0007669"/>
    <property type="project" value="UniProtKB-KW"/>
</dbReference>
<sequence>MLSHLTTTLSHTPTTTFYRRIHPIPSPKLFNHHHHKPPSFSTNVSMDSITNHLNKHTLNQDNHTNLKLEDLNWDHSFIRDLPSDPRTDIIPRQVFHACYSKVSPSVQVDNPKLVAWSESVAEILDLDPK</sequence>
<dbReference type="PANTHER" id="PTHR32057:SF14">
    <property type="entry name" value="PROTEIN ADENYLYLTRANSFERASE SELO, MITOCHONDRIAL"/>
    <property type="match status" value="1"/>
</dbReference>
<organism evidence="10 11">
    <name type="scientific">Ambrosia artemisiifolia</name>
    <name type="common">Common ragweed</name>
    <dbReference type="NCBI Taxonomy" id="4212"/>
    <lineage>
        <taxon>Eukaryota</taxon>
        <taxon>Viridiplantae</taxon>
        <taxon>Streptophyta</taxon>
        <taxon>Embryophyta</taxon>
        <taxon>Tracheophyta</taxon>
        <taxon>Spermatophyta</taxon>
        <taxon>Magnoliopsida</taxon>
        <taxon>eudicotyledons</taxon>
        <taxon>Gunneridae</taxon>
        <taxon>Pentapetalae</taxon>
        <taxon>asterids</taxon>
        <taxon>campanulids</taxon>
        <taxon>Asterales</taxon>
        <taxon>Asteraceae</taxon>
        <taxon>Asteroideae</taxon>
        <taxon>Heliantheae alliance</taxon>
        <taxon>Heliantheae</taxon>
        <taxon>Ambrosia</taxon>
    </lineage>
</organism>
<keyword evidence="8" id="KW-0460">Magnesium</keyword>
<evidence type="ECO:0000256" key="7">
    <source>
        <dbReference type="ARBA" id="ARBA00022840"/>
    </source>
</evidence>
<evidence type="ECO:0000256" key="5">
    <source>
        <dbReference type="ARBA" id="ARBA00022723"/>
    </source>
</evidence>
<evidence type="ECO:0000256" key="1">
    <source>
        <dbReference type="ARBA" id="ARBA00001946"/>
    </source>
</evidence>
<feature type="non-terminal residue" evidence="10">
    <location>
        <position position="1"/>
    </location>
</feature>
<reference evidence="10" key="1">
    <citation type="submission" date="2022-06" db="EMBL/GenBank/DDBJ databases">
        <title>Uncovering the hologenomic basis of an extraordinary plant invasion.</title>
        <authorList>
            <person name="Bieker V.C."/>
            <person name="Martin M.D."/>
            <person name="Gilbert T."/>
            <person name="Hodgins K."/>
            <person name="Battlay P."/>
            <person name="Petersen B."/>
            <person name="Wilson J."/>
        </authorList>
    </citation>
    <scope>NUCLEOTIDE SEQUENCE</scope>
    <source>
        <strain evidence="10">AA19_3_7</strain>
        <tissue evidence="10">Leaf</tissue>
    </source>
</reference>
<dbReference type="EMBL" id="JAMZMK010011726">
    <property type="protein sequence ID" value="KAI7726209.1"/>
    <property type="molecule type" value="Genomic_DNA"/>
</dbReference>
<comment type="cofactor">
    <cofactor evidence="1">
        <name>Mg(2+)</name>
        <dbReference type="ChEBI" id="CHEBI:18420"/>
    </cofactor>
</comment>
<keyword evidence="7" id="KW-0067">ATP-binding</keyword>
<dbReference type="InterPro" id="IPR003846">
    <property type="entry name" value="SelO"/>
</dbReference>
<gene>
    <name evidence="10" type="ORF">M8C21_008553</name>
</gene>
<dbReference type="Proteomes" id="UP001206925">
    <property type="component" value="Unassembled WGS sequence"/>
</dbReference>
<keyword evidence="11" id="KW-1185">Reference proteome</keyword>
<evidence type="ECO:0000313" key="11">
    <source>
        <dbReference type="Proteomes" id="UP001206925"/>
    </source>
</evidence>
<evidence type="ECO:0000256" key="4">
    <source>
        <dbReference type="ARBA" id="ARBA00022695"/>
    </source>
</evidence>
<evidence type="ECO:0000256" key="9">
    <source>
        <dbReference type="ARBA" id="ARBA00031547"/>
    </source>
</evidence>
<evidence type="ECO:0000313" key="10">
    <source>
        <dbReference type="EMBL" id="KAI7726209.1"/>
    </source>
</evidence>
<keyword evidence="6" id="KW-0547">Nucleotide-binding</keyword>
<protein>
    <recommendedName>
        <fullName evidence="9">Selenoprotein O</fullName>
    </recommendedName>
</protein>
<dbReference type="GO" id="GO:0070733">
    <property type="term" value="F:AMPylase activity"/>
    <property type="evidence" value="ECO:0007669"/>
    <property type="project" value="TreeGrafter"/>
</dbReference>
<keyword evidence="4" id="KW-0548">Nucleotidyltransferase</keyword>
<evidence type="ECO:0000256" key="3">
    <source>
        <dbReference type="ARBA" id="ARBA00022679"/>
    </source>
</evidence>
<comment type="similarity">
    <text evidence="2">Belongs to the SELO family.</text>
</comment>
<keyword evidence="3" id="KW-0808">Transferase</keyword>
<evidence type="ECO:0000256" key="8">
    <source>
        <dbReference type="ARBA" id="ARBA00022842"/>
    </source>
</evidence>
<proteinExistence type="inferred from homology"/>
<keyword evidence="5" id="KW-0479">Metal-binding</keyword>
<dbReference type="PANTHER" id="PTHR32057">
    <property type="entry name" value="PROTEIN ADENYLYLTRANSFERASE SELO, MITOCHONDRIAL"/>
    <property type="match status" value="1"/>
</dbReference>
<comment type="caution">
    <text evidence="10">The sequence shown here is derived from an EMBL/GenBank/DDBJ whole genome shotgun (WGS) entry which is preliminary data.</text>
</comment>
<dbReference type="AlphaFoldDB" id="A0AAD5BN78"/>
<dbReference type="GO" id="GO:0009534">
    <property type="term" value="C:chloroplast thylakoid"/>
    <property type="evidence" value="ECO:0007669"/>
    <property type="project" value="TreeGrafter"/>
</dbReference>
<dbReference type="GO" id="GO:0046872">
    <property type="term" value="F:metal ion binding"/>
    <property type="evidence" value="ECO:0007669"/>
    <property type="project" value="UniProtKB-KW"/>
</dbReference>